<organism evidence="2 3">
    <name type="scientific">Leeia aquatica</name>
    <dbReference type="NCBI Taxonomy" id="2725557"/>
    <lineage>
        <taxon>Bacteria</taxon>
        <taxon>Pseudomonadati</taxon>
        <taxon>Pseudomonadota</taxon>
        <taxon>Betaproteobacteria</taxon>
        <taxon>Neisseriales</taxon>
        <taxon>Leeiaceae</taxon>
        <taxon>Leeia</taxon>
    </lineage>
</organism>
<dbReference type="RefSeq" id="WP_168878648.1">
    <property type="nucleotide sequence ID" value="NZ_JABAIM010000006.1"/>
</dbReference>
<sequence length="80" mass="9072">MKSIHDERYKQLVKQLISARVAAGVTQTVLSARLGKPQSYVAKVENLERRLDIVELVDWLAAVPMQLEDFLLALPWVKLA</sequence>
<dbReference type="EMBL" id="JABAIM010000006">
    <property type="protein sequence ID" value="NLR76971.1"/>
    <property type="molecule type" value="Genomic_DNA"/>
</dbReference>
<keyword evidence="3" id="KW-1185">Reference proteome</keyword>
<evidence type="ECO:0000313" key="2">
    <source>
        <dbReference type="EMBL" id="NLR76971.1"/>
    </source>
</evidence>
<dbReference type="Pfam" id="PF01381">
    <property type="entry name" value="HTH_3"/>
    <property type="match status" value="1"/>
</dbReference>
<dbReference type="AlphaFoldDB" id="A0A847S5D5"/>
<evidence type="ECO:0000313" key="3">
    <source>
        <dbReference type="Proteomes" id="UP000587991"/>
    </source>
</evidence>
<dbReference type="InterPro" id="IPR010982">
    <property type="entry name" value="Lambda_DNA-bd_dom_sf"/>
</dbReference>
<protein>
    <submittedName>
        <fullName evidence="2">Helix-turn-helix transcriptional regulator</fullName>
    </submittedName>
</protein>
<reference evidence="2 3" key="1">
    <citation type="submission" date="2020-04" db="EMBL/GenBank/DDBJ databases">
        <title>Draft genome of Leeia sp. IMCC25680.</title>
        <authorList>
            <person name="Song J."/>
            <person name="Cho J.-C."/>
        </authorList>
    </citation>
    <scope>NUCLEOTIDE SEQUENCE [LARGE SCALE GENOMIC DNA]</scope>
    <source>
        <strain evidence="2 3">IMCC25680</strain>
    </source>
</reference>
<comment type="caution">
    <text evidence="2">The sequence shown here is derived from an EMBL/GenBank/DDBJ whole genome shotgun (WGS) entry which is preliminary data.</text>
</comment>
<gene>
    <name evidence="2" type="ORF">HF682_17520</name>
</gene>
<dbReference type="InterPro" id="IPR001387">
    <property type="entry name" value="Cro/C1-type_HTH"/>
</dbReference>
<accession>A0A847S5D5</accession>
<dbReference type="Gene3D" id="1.10.260.40">
    <property type="entry name" value="lambda repressor-like DNA-binding domains"/>
    <property type="match status" value="1"/>
</dbReference>
<dbReference type="CDD" id="cd00093">
    <property type="entry name" value="HTH_XRE"/>
    <property type="match status" value="1"/>
</dbReference>
<dbReference type="SUPFAM" id="SSF47413">
    <property type="entry name" value="lambda repressor-like DNA-binding domains"/>
    <property type="match status" value="1"/>
</dbReference>
<proteinExistence type="predicted"/>
<evidence type="ECO:0000259" key="1">
    <source>
        <dbReference type="PROSITE" id="PS50943"/>
    </source>
</evidence>
<dbReference type="SMART" id="SM00530">
    <property type="entry name" value="HTH_XRE"/>
    <property type="match status" value="1"/>
</dbReference>
<name>A0A847S5D5_9NEIS</name>
<dbReference type="Proteomes" id="UP000587991">
    <property type="component" value="Unassembled WGS sequence"/>
</dbReference>
<feature type="domain" description="HTH cro/C1-type" evidence="1">
    <location>
        <begin position="16"/>
        <end position="53"/>
    </location>
</feature>
<dbReference type="PROSITE" id="PS50943">
    <property type="entry name" value="HTH_CROC1"/>
    <property type="match status" value="1"/>
</dbReference>
<dbReference type="GO" id="GO:0003677">
    <property type="term" value="F:DNA binding"/>
    <property type="evidence" value="ECO:0007669"/>
    <property type="project" value="InterPro"/>
</dbReference>